<dbReference type="SUPFAM" id="SSF48008">
    <property type="entry name" value="GntR ligand-binding domain-like"/>
    <property type="match status" value="1"/>
</dbReference>
<dbReference type="SUPFAM" id="SSF46785">
    <property type="entry name" value="Winged helix' DNA-binding domain"/>
    <property type="match status" value="1"/>
</dbReference>
<dbReference type="InterPro" id="IPR008920">
    <property type="entry name" value="TF_FadR/GntR_C"/>
</dbReference>
<dbReference type="RefSeq" id="WP_345220430.1">
    <property type="nucleotide sequence ID" value="NZ_BAAAXE010000013.1"/>
</dbReference>
<keyword evidence="1" id="KW-0805">Transcription regulation</keyword>
<dbReference type="Proteomes" id="UP001589718">
    <property type="component" value="Unassembled WGS sequence"/>
</dbReference>
<name>A0ABV5PJ54_STRCM</name>
<gene>
    <name evidence="5" type="ORF">ACFFTU_22935</name>
</gene>
<keyword evidence="3" id="KW-0804">Transcription</keyword>
<reference evidence="5 6" key="1">
    <citation type="submission" date="2024-09" db="EMBL/GenBank/DDBJ databases">
        <authorList>
            <person name="Sun Q."/>
            <person name="Mori K."/>
        </authorList>
    </citation>
    <scope>NUCLEOTIDE SEQUENCE [LARGE SCALE GENOMIC DNA]</scope>
    <source>
        <strain evidence="5 6">JCM 4362</strain>
    </source>
</reference>
<dbReference type="EMBL" id="JBHMCR010000013">
    <property type="protein sequence ID" value="MFB9522803.1"/>
    <property type="molecule type" value="Genomic_DNA"/>
</dbReference>
<evidence type="ECO:0000313" key="5">
    <source>
        <dbReference type="EMBL" id="MFB9522803.1"/>
    </source>
</evidence>
<evidence type="ECO:0000256" key="2">
    <source>
        <dbReference type="ARBA" id="ARBA00023125"/>
    </source>
</evidence>
<dbReference type="Gene3D" id="1.10.10.10">
    <property type="entry name" value="Winged helix-like DNA-binding domain superfamily/Winged helix DNA-binding domain"/>
    <property type="match status" value="1"/>
</dbReference>
<dbReference type="PANTHER" id="PTHR43537:SF45">
    <property type="entry name" value="GNTR FAMILY REGULATORY PROTEIN"/>
    <property type="match status" value="1"/>
</dbReference>
<dbReference type="PROSITE" id="PS50949">
    <property type="entry name" value="HTH_GNTR"/>
    <property type="match status" value="1"/>
</dbReference>
<keyword evidence="2" id="KW-0238">DNA-binding</keyword>
<accession>A0ABV5PJ54</accession>
<organism evidence="5 6">
    <name type="scientific">Streptomyces cremeus</name>
    <dbReference type="NCBI Taxonomy" id="66881"/>
    <lineage>
        <taxon>Bacteria</taxon>
        <taxon>Bacillati</taxon>
        <taxon>Actinomycetota</taxon>
        <taxon>Actinomycetes</taxon>
        <taxon>Kitasatosporales</taxon>
        <taxon>Streptomycetaceae</taxon>
        <taxon>Streptomyces</taxon>
    </lineage>
</organism>
<dbReference type="InterPro" id="IPR011711">
    <property type="entry name" value="GntR_C"/>
</dbReference>
<dbReference type="SMART" id="SM00895">
    <property type="entry name" value="FCD"/>
    <property type="match status" value="1"/>
</dbReference>
<dbReference type="Pfam" id="PF07729">
    <property type="entry name" value="FCD"/>
    <property type="match status" value="1"/>
</dbReference>
<dbReference type="SMART" id="SM00345">
    <property type="entry name" value="HTH_GNTR"/>
    <property type="match status" value="1"/>
</dbReference>
<dbReference type="InterPro" id="IPR036390">
    <property type="entry name" value="WH_DNA-bd_sf"/>
</dbReference>
<feature type="domain" description="HTH gntR-type" evidence="4">
    <location>
        <begin position="15"/>
        <end position="82"/>
    </location>
</feature>
<comment type="caution">
    <text evidence="5">The sequence shown here is derived from an EMBL/GenBank/DDBJ whole genome shotgun (WGS) entry which is preliminary data.</text>
</comment>
<dbReference type="Gene3D" id="1.20.120.530">
    <property type="entry name" value="GntR ligand-binding domain-like"/>
    <property type="match status" value="1"/>
</dbReference>
<dbReference type="InterPro" id="IPR036388">
    <property type="entry name" value="WH-like_DNA-bd_sf"/>
</dbReference>
<protein>
    <submittedName>
        <fullName evidence="5">GntR family transcriptional regulator</fullName>
    </submittedName>
</protein>
<dbReference type="Pfam" id="PF00392">
    <property type="entry name" value="GntR"/>
    <property type="match status" value="1"/>
</dbReference>
<evidence type="ECO:0000256" key="1">
    <source>
        <dbReference type="ARBA" id="ARBA00023015"/>
    </source>
</evidence>
<dbReference type="InterPro" id="IPR000524">
    <property type="entry name" value="Tscrpt_reg_HTH_GntR"/>
</dbReference>
<proteinExistence type="predicted"/>
<keyword evidence="6" id="KW-1185">Reference proteome</keyword>
<evidence type="ECO:0000259" key="4">
    <source>
        <dbReference type="PROSITE" id="PS50949"/>
    </source>
</evidence>
<dbReference type="PANTHER" id="PTHR43537">
    <property type="entry name" value="TRANSCRIPTIONAL REGULATOR, GNTR FAMILY"/>
    <property type="match status" value="1"/>
</dbReference>
<evidence type="ECO:0000256" key="3">
    <source>
        <dbReference type="ARBA" id="ARBA00023163"/>
    </source>
</evidence>
<sequence>MPASGAGARGIVHRSTLRQQLADALRDEVLAGRLPPGREFTVKHIAEQYEVSATPVREALFDLAAQGLLESDQHKGFRVREYSVAEFRGMVEARSLVVAGVQGRLAIAASDLAPDRLAVLRRRAEEAARAAGAGDLDVLIGYDLRFWSELATMVGNPHIAAFLHQLRVRCWVFSISRLRAELLRRVPGSGAGGLWSRHEEVVAALARGDEEGVYALLAEHDERALGWADRLEGRGGYAGPPGF</sequence>
<evidence type="ECO:0000313" key="6">
    <source>
        <dbReference type="Proteomes" id="UP001589718"/>
    </source>
</evidence>
<dbReference type="CDD" id="cd07377">
    <property type="entry name" value="WHTH_GntR"/>
    <property type="match status" value="1"/>
</dbReference>